<keyword evidence="4 8" id="KW-0456">Lyase</keyword>
<dbReference type="InterPro" id="IPR013341">
    <property type="entry name" value="Mandelate_racemase_N_dom"/>
</dbReference>
<evidence type="ECO:0000256" key="2">
    <source>
        <dbReference type="ARBA" id="ARBA00022723"/>
    </source>
</evidence>
<dbReference type="PANTHER" id="PTHR48073">
    <property type="entry name" value="O-SUCCINYLBENZOATE SYNTHASE-RELATED"/>
    <property type="match status" value="1"/>
</dbReference>
<dbReference type="InterPro" id="IPR029017">
    <property type="entry name" value="Enolase-like_N"/>
</dbReference>
<dbReference type="Gene3D" id="3.30.390.10">
    <property type="entry name" value="Enolase-like, N-terminal domain"/>
    <property type="match status" value="1"/>
</dbReference>
<keyword evidence="2" id="KW-0479">Metal-binding</keyword>
<name>A0A7C4V899_9DEIN</name>
<dbReference type="SFLD" id="SFLDS00001">
    <property type="entry name" value="Enolase"/>
    <property type="match status" value="1"/>
</dbReference>
<comment type="caution">
    <text evidence="8">The sequence shown here is derived from an EMBL/GenBank/DDBJ whole genome shotgun (WGS) entry which is preliminary data.</text>
</comment>
<gene>
    <name evidence="8" type="primary">menC</name>
    <name evidence="8" type="ORF">ENK37_10960</name>
</gene>
<dbReference type="GO" id="GO:0043748">
    <property type="term" value="F:O-succinylbenzoate synthase activity"/>
    <property type="evidence" value="ECO:0007669"/>
    <property type="project" value="UniProtKB-EC"/>
</dbReference>
<dbReference type="PANTHER" id="PTHR48073:SF5">
    <property type="entry name" value="O-SUCCINYLBENZOATE SYNTHASE"/>
    <property type="match status" value="1"/>
</dbReference>
<evidence type="ECO:0000313" key="8">
    <source>
        <dbReference type="EMBL" id="HGY10549.1"/>
    </source>
</evidence>
<dbReference type="UniPathway" id="UPA01057">
    <property type="reaction ID" value="UER00165"/>
</dbReference>
<dbReference type="GO" id="GO:0009234">
    <property type="term" value="P:menaquinone biosynthetic process"/>
    <property type="evidence" value="ECO:0007669"/>
    <property type="project" value="UniProtKB-UniRule"/>
</dbReference>
<dbReference type="AlphaFoldDB" id="A0A7C4V899"/>
<dbReference type="InterPro" id="IPR029065">
    <property type="entry name" value="Enolase_C-like"/>
</dbReference>
<dbReference type="SMART" id="SM00922">
    <property type="entry name" value="MR_MLE"/>
    <property type="match status" value="1"/>
</dbReference>
<dbReference type="Proteomes" id="UP000885759">
    <property type="component" value="Unassembled WGS sequence"/>
</dbReference>
<dbReference type="UniPathway" id="UPA00079"/>
<evidence type="ECO:0000256" key="5">
    <source>
        <dbReference type="ARBA" id="ARBA00029491"/>
    </source>
</evidence>
<dbReference type="EMBL" id="DRPZ01000276">
    <property type="protein sequence ID" value="HGY10549.1"/>
    <property type="molecule type" value="Genomic_DNA"/>
</dbReference>
<protein>
    <recommendedName>
        <fullName evidence="5 6">o-succinylbenzoate synthase</fullName>
        <ecNumber evidence="5 6">4.2.1.113</ecNumber>
    </recommendedName>
</protein>
<feature type="domain" description="Mandelate racemase/muconate lactonizing enzyme C-terminal" evidence="7">
    <location>
        <begin position="142"/>
        <end position="234"/>
    </location>
</feature>
<evidence type="ECO:0000256" key="4">
    <source>
        <dbReference type="ARBA" id="ARBA00023239"/>
    </source>
</evidence>
<dbReference type="InterPro" id="IPR010197">
    <property type="entry name" value="OSBS/NAAAR"/>
</dbReference>
<evidence type="ECO:0000256" key="6">
    <source>
        <dbReference type="NCBIfam" id="TIGR01928"/>
    </source>
</evidence>
<reference evidence="8" key="1">
    <citation type="journal article" date="2020" name="mSystems">
        <title>Genome- and Community-Level Interaction Insights into Carbon Utilization and Element Cycling Functions of Hydrothermarchaeota in Hydrothermal Sediment.</title>
        <authorList>
            <person name="Zhou Z."/>
            <person name="Liu Y."/>
            <person name="Xu W."/>
            <person name="Pan J."/>
            <person name="Luo Z.H."/>
            <person name="Li M."/>
        </authorList>
    </citation>
    <scope>NUCLEOTIDE SEQUENCE [LARGE SCALE GENOMIC DNA]</scope>
    <source>
        <strain evidence="8">HyVt-570</strain>
    </source>
</reference>
<dbReference type="InterPro" id="IPR036849">
    <property type="entry name" value="Enolase-like_C_sf"/>
</dbReference>
<keyword evidence="3" id="KW-0460">Magnesium</keyword>
<dbReference type="SFLD" id="SFLDG00180">
    <property type="entry name" value="muconate_cycloisomerase"/>
    <property type="match status" value="1"/>
</dbReference>
<dbReference type="GO" id="GO:0016854">
    <property type="term" value="F:racemase and epimerase activity"/>
    <property type="evidence" value="ECO:0007669"/>
    <property type="project" value="UniProtKB-ARBA"/>
</dbReference>
<dbReference type="Gene3D" id="3.20.20.120">
    <property type="entry name" value="Enolase-like C-terminal domain"/>
    <property type="match status" value="1"/>
</dbReference>
<dbReference type="GO" id="GO:0046872">
    <property type="term" value="F:metal ion binding"/>
    <property type="evidence" value="ECO:0007669"/>
    <property type="project" value="UniProtKB-KW"/>
</dbReference>
<comment type="cofactor">
    <cofactor evidence="1">
        <name>a divalent metal cation</name>
        <dbReference type="ChEBI" id="CHEBI:60240"/>
    </cofactor>
</comment>
<dbReference type="SFLD" id="SFLDF00009">
    <property type="entry name" value="o-succinylbenzoate_synthase"/>
    <property type="match status" value="1"/>
</dbReference>
<evidence type="ECO:0000256" key="3">
    <source>
        <dbReference type="ARBA" id="ARBA00022842"/>
    </source>
</evidence>
<accession>A0A7C4V899</accession>
<sequence length="372" mass="40554">MKIERAQVIVVELPLRFRFETSFGVQTSRTVPLLILEGEGVEGYGEGVMTALPGYREETLAGALDLLERALLPAVLGRDWANPEALASALERFRGNPMAKAMVEMAFWDLWARSLGLPLAWLLGGVRERVPVGVSLGIEADLEATLDAVARHLEEGYRRIKLKIKPGWDVRLVEAVRKRFPDAHLTVDANSAYRLADARTLARLDAYDLDYIEQPLAYDDLADHAKLARRLATPICLDESITSARAARQALELGAAGVINVKVARVGGHGEARRVHDLARAFGVPVWMGGMLESGVGRAHNIHAATLPNYVLPGDTSSASRYWEEDVVNEPLEADRGWMPLPAGPGIGVTLNHDLLARIRTGGFEVRPGAAA</sequence>
<dbReference type="SUPFAM" id="SSF51604">
    <property type="entry name" value="Enolase C-terminal domain-like"/>
    <property type="match status" value="1"/>
</dbReference>
<dbReference type="EC" id="4.2.1.113" evidence="5 6"/>
<dbReference type="Pfam" id="PF02746">
    <property type="entry name" value="MR_MLE_N"/>
    <property type="match status" value="1"/>
</dbReference>
<dbReference type="SUPFAM" id="SSF54826">
    <property type="entry name" value="Enolase N-terminal domain-like"/>
    <property type="match status" value="1"/>
</dbReference>
<proteinExistence type="predicted"/>
<evidence type="ECO:0000256" key="1">
    <source>
        <dbReference type="ARBA" id="ARBA00001968"/>
    </source>
</evidence>
<evidence type="ECO:0000259" key="7">
    <source>
        <dbReference type="SMART" id="SM00922"/>
    </source>
</evidence>
<dbReference type="InterPro" id="IPR013342">
    <property type="entry name" value="Mandelate_racemase_C"/>
</dbReference>
<dbReference type="CDD" id="cd03317">
    <property type="entry name" value="NAAAR"/>
    <property type="match status" value="1"/>
</dbReference>
<organism evidence="8">
    <name type="scientific">Oceanithermus profundus</name>
    <dbReference type="NCBI Taxonomy" id="187137"/>
    <lineage>
        <taxon>Bacteria</taxon>
        <taxon>Thermotogati</taxon>
        <taxon>Deinococcota</taxon>
        <taxon>Deinococci</taxon>
        <taxon>Thermales</taxon>
        <taxon>Thermaceae</taxon>
        <taxon>Oceanithermus</taxon>
    </lineage>
</organism>
<dbReference type="Pfam" id="PF13378">
    <property type="entry name" value="MR_MLE_C"/>
    <property type="match status" value="1"/>
</dbReference>
<dbReference type="NCBIfam" id="TIGR01928">
    <property type="entry name" value="menC_lowGC_arch"/>
    <property type="match status" value="1"/>
</dbReference>